<dbReference type="Proteomes" id="UP001055072">
    <property type="component" value="Unassembled WGS sequence"/>
</dbReference>
<accession>A0ACB8TR66</accession>
<sequence>MRHVLFVPLLIYALRASAHPAVSYYPSVRNLEKRQEALPATSSSYDFWWPYPAWGATTAANTLTSPTYATNPLATTPMTAAPAVSSVSTTNQVVNLPSSDPPPSSTTPFTSNSPSSTTPQPLVSSSSTSSSVNSAPKITITALPPAVNPSRHYKQTGFSSFKPGYLAGIFAVAGAIVGFAFTWLLITIIRKCSSRRDGSIIAGAPYSAPQEAQQMNRTLTDIHESISRFLGVPPPESRPILDGGDGMARRTSWLQRAFTSHRREGARSRADSAVQGVAGGVAMEEGAPFLAPPSRSHTPARMSSSRSGRTMTRERSMAERNVQSPQELEEDEALDNAPFDTLRHKSIRRDIIQRIAHGSYYRKGHKRVDSDLNIDDMRQSEGGESVLTAAFRDSPEIGSIMTSLTSTSIPIPASSAASSRSASGFRIVEEDPECESYESRRSSRSTRNYSRAPLSPVKGHPSTDSYTALPTRSPEKRNIARATKTNLIPVKPLRIRNPRANMARVDSSVLPASPPMVTSPPLDAQLFFNATSEFDSAPKPDLTISSESSYSESGQSLPTRKVVNGNRLRTQRLPPRLPFPSSPHFSPPKRLTKKPPHPPSLTPEETRGSSSASKASSSSSGTTPSERFARRHGALSKVEQILAESWSARELRGEECPASPNMFGAISQKHHNRGGGIEQRLSRRND</sequence>
<proteinExistence type="predicted"/>
<reference evidence="1" key="1">
    <citation type="journal article" date="2021" name="Environ. Microbiol.">
        <title>Gene family expansions and transcriptome signatures uncover fungal adaptations to wood decay.</title>
        <authorList>
            <person name="Hage H."/>
            <person name="Miyauchi S."/>
            <person name="Viragh M."/>
            <person name="Drula E."/>
            <person name="Min B."/>
            <person name="Chaduli D."/>
            <person name="Navarro D."/>
            <person name="Favel A."/>
            <person name="Norest M."/>
            <person name="Lesage-Meessen L."/>
            <person name="Balint B."/>
            <person name="Merenyi Z."/>
            <person name="de Eugenio L."/>
            <person name="Morin E."/>
            <person name="Martinez A.T."/>
            <person name="Baldrian P."/>
            <person name="Stursova M."/>
            <person name="Martinez M.J."/>
            <person name="Novotny C."/>
            <person name="Magnuson J.K."/>
            <person name="Spatafora J.W."/>
            <person name="Maurice S."/>
            <person name="Pangilinan J."/>
            <person name="Andreopoulos W."/>
            <person name="LaButti K."/>
            <person name="Hundley H."/>
            <person name="Na H."/>
            <person name="Kuo A."/>
            <person name="Barry K."/>
            <person name="Lipzen A."/>
            <person name="Henrissat B."/>
            <person name="Riley R."/>
            <person name="Ahrendt S."/>
            <person name="Nagy L.G."/>
            <person name="Grigoriev I.V."/>
            <person name="Martin F."/>
            <person name="Rosso M.N."/>
        </authorList>
    </citation>
    <scope>NUCLEOTIDE SEQUENCE</scope>
    <source>
        <strain evidence="1">CBS 384.51</strain>
    </source>
</reference>
<evidence type="ECO:0000313" key="1">
    <source>
        <dbReference type="EMBL" id="KAI0084552.1"/>
    </source>
</evidence>
<comment type="caution">
    <text evidence="1">The sequence shown here is derived from an EMBL/GenBank/DDBJ whole genome shotgun (WGS) entry which is preliminary data.</text>
</comment>
<keyword evidence="2" id="KW-1185">Reference proteome</keyword>
<dbReference type="EMBL" id="MU274941">
    <property type="protein sequence ID" value="KAI0084552.1"/>
    <property type="molecule type" value="Genomic_DNA"/>
</dbReference>
<name>A0ACB8TR66_9APHY</name>
<gene>
    <name evidence="1" type="ORF">BDY19DRAFT_528696</name>
</gene>
<protein>
    <submittedName>
        <fullName evidence="1">Uncharacterized protein</fullName>
    </submittedName>
</protein>
<organism evidence="1 2">
    <name type="scientific">Irpex rosettiformis</name>
    <dbReference type="NCBI Taxonomy" id="378272"/>
    <lineage>
        <taxon>Eukaryota</taxon>
        <taxon>Fungi</taxon>
        <taxon>Dikarya</taxon>
        <taxon>Basidiomycota</taxon>
        <taxon>Agaricomycotina</taxon>
        <taxon>Agaricomycetes</taxon>
        <taxon>Polyporales</taxon>
        <taxon>Irpicaceae</taxon>
        <taxon>Irpex</taxon>
    </lineage>
</organism>
<evidence type="ECO:0000313" key="2">
    <source>
        <dbReference type="Proteomes" id="UP001055072"/>
    </source>
</evidence>